<keyword evidence="8" id="KW-1185">Reference proteome</keyword>
<evidence type="ECO:0000256" key="4">
    <source>
        <dbReference type="SAM" id="MobiDB-lite"/>
    </source>
</evidence>
<evidence type="ECO:0000259" key="5">
    <source>
        <dbReference type="Pfam" id="PF02902"/>
    </source>
</evidence>
<evidence type="ECO:0000256" key="2">
    <source>
        <dbReference type="ARBA" id="ARBA00022670"/>
    </source>
</evidence>
<keyword evidence="2" id="KW-0645">Protease</keyword>
<gene>
    <name evidence="7" type="ORF">H5410_057990</name>
</gene>
<dbReference type="Pfam" id="PF09331">
    <property type="entry name" value="DUF1985"/>
    <property type="match status" value="1"/>
</dbReference>
<evidence type="ECO:0000313" key="8">
    <source>
        <dbReference type="Proteomes" id="UP000824120"/>
    </source>
</evidence>
<dbReference type="InterPro" id="IPR003653">
    <property type="entry name" value="Peptidase_C48_C"/>
</dbReference>
<comment type="caution">
    <text evidence="7">The sequence shown here is derived from an EMBL/GenBank/DDBJ whole genome shotgun (WGS) entry which is preliminary data.</text>
</comment>
<keyword evidence="3" id="KW-0378">Hydrolase</keyword>
<name>A0A9J5WS96_SOLCO</name>
<feature type="domain" description="Ubiquitin-like protease family profile" evidence="5">
    <location>
        <begin position="851"/>
        <end position="917"/>
    </location>
</feature>
<evidence type="ECO:0000256" key="1">
    <source>
        <dbReference type="ARBA" id="ARBA00005234"/>
    </source>
</evidence>
<evidence type="ECO:0008006" key="9">
    <source>
        <dbReference type="Google" id="ProtNLM"/>
    </source>
</evidence>
<dbReference type="Proteomes" id="UP000824120">
    <property type="component" value="Chromosome 11"/>
</dbReference>
<dbReference type="SUPFAM" id="SSF54001">
    <property type="entry name" value="Cysteine proteinases"/>
    <property type="match status" value="1"/>
</dbReference>
<dbReference type="OrthoDB" id="1939479at2759"/>
<dbReference type="PANTHER" id="PTHR48302">
    <property type="entry name" value="ULP1 PROTEASE FAMILY, C-TERMINAL CATALYTIC DOMAIN CONTAINING PROTEIN"/>
    <property type="match status" value="1"/>
</dbReference>
<evidence type="ECO:0000256" key="3">
    <source>
        <dbReference type="ARBA" id="ARBA00022801"/>
    </source>
</evidence>
<dbReference type="Pfam" id="PF02902">
    <property type="entry name" value="Peptidase_C48"/>
    <property type="match status" value="1"/>
</dbReference>
<dbReference type="AlphaFoldDB" id="A0A9J5WS96"/>
<dbReference type="Gene3D" id="3.40.395.10">
    <property type="entry name" value="Adenoviral Proteinase, Chain A"/>
    <property type="match status" value="1"/>
</dbReference>
<reference evidence="7 8" key="1">
    <citation type="submission" date="2020-09" db="EMBL/GenBank/DDBJ databases">
        <title>De no assembly of potato wild relative species, Solanum commersonii.</title>
        <authorList>
            <person name="Cho K."/>
        </authorList>
    </citation>
    <scope>NUCLEOTIDE SEQUENCE [LARGE SCALE GENOMIC DNA]</scope>
    <source>
        <strain evidence="7">LZ3.2</strain>
        <tissue evidence="7">Leaf</tissue>
    </source>
</reference>
<dbReference type="EMBL" id="JACXVP010000011">
    <property type="protein sequence ID" value="KAG5577856.1"/>
    <property type="molecule type" value="Genomic_DNA"/>
</dbReference>
<evidence type="ECO:0000313" key="7">
    <source>
        <dbReference type="EMBL" id="KAG5577856.1"/>
    </source>
</evidence>
<dbReference type="PANTHER" id="PTHR48302:SF2">
    <property type="entry name" value="DUF1985 DOMAIN-CONTAINING PROTEIN"/>
    <property type="match status" value="1"/>
</dbReference>
<protein>
    <recommendedName>
        <fullName evidence="9">Ulp1 protease family, C-terminal catalytic domain containing protein</fullName>
    </recommendedName>
</protein>
<organism evidence="7 8">
    <name type="scientific">Solanum commersonii</name>
    <name type="common">Commerson's wild potato</name>
    <name type="synonym">Commerson's nightshade</name>
    <dbReference type="NCBI Taxonomy" id="4109"/>
    <lineage>
        <taxon>Eukaryota</taxon>
        <taxon>Viridiplantae</taxon>
        <taxon>Streptophyta</taxon>
        <taxon>Embryophyta</taxon>
        <taxon>Tracheophyta</taxon>
        <taxon>Spermatophyta</taxon>
        <taxon>Magnoliopsida</taxon>
        <taxon>eudicotyledons</taxon>
        <taxon>Gunneridae</taxon>
        <taxon>Pentapetalae</taxon>
        <taxon>asterids</taxon>
        <taxon>lamiids</taxon>
        <taxon>Solanales</taxon>
        <taxon>Solanaceae</taxon>
        <taxon>Solanoideae</taxon>
        <taxon>Solaneae</taxon>
        <taxon>Solanum</taxon>
    </lineage>
</organism>
<dbReference type="GO" id="GO:0006508">
    <property type="term" value="P:proteolysis"/>
    <property type="evidence" value="ECO:0007669"/>
    <property type="project" value="UniProtKB-KW"/>
</dbReference>
<feature type="region of interest" description="Disordered" evidence="4">
    <location>
        <begin position="311"/>
        <end position="386"/>
    </location>
</feature>
<comment type="similarity">
    <text evidence="1">Belongs to the peptidase C48 family.</text>
</comment>
<dbReference type="InterPro" id="IPR038765">
    <property type="entry name" value="Papain-like_cys_pep_sf"/>
</dbReference>
<accession>A0A9J5WS96</accession>
<feature type="domain" description="DUF1985" evidence="6">
    <location>
        <begin position="115"/>
        <end position="232"/>
    </location>
</feature>
<dbReference type="GO" id="GO:0008234">
    <property type="term" value="F:cysteine-type peptidase activity"/>
    <property type="evidence" value="ECO:0007669"/>
    <property type="project" value="InterPro"/>
</dbReference>
<dbReference type="InterPro" id="IPR015410">
    <property type="entry name" value="DUF1985"/>
</dbReference>
<sequence length="957" mass="109500">MSSNNNRVFDHEDVGWAENRSKKLHDPLIMAKVSIEKVRKDVPSSSKSKSVKYKIKQIPTHSLRFGSTYNMSFAEELKLSIGIEGVEKFKNTVFCPYLNIPNCNYQGQITKCLLLLELEQDNIDELHIRHASGNIVHFTIKEFAIITSLKCSENVNEFKYPDSTHSRLIQRYFPDSQNVVNKGRLVQRFRMGQWENNQDALEMAILYFIHTFVFFQLGDANIPIHYFYMVEDGRQEFTKEKKKYRLAGMPYVLNVWIYEYASAVGDAIAVKVGSFIPRICNWRVVGVKPKFGMFMSSIFSQNSCNDIHPTSKEMASLDLPGNVDASHNEHQNSAAKSKPVQPQKLSEFEDFSTNPMDQVLRRSRRASTTSSTPHSKSRKNAHPVKPDVIYVNQPEQSIVQSNKNSPIPISGVNVPDVHVPSLDPKEPTDRSGIKQVKKYLKKYIDKKFQHLEDLIKLNHKQLMNVVRNSHKQEEENISGTSTSLTMPEFNQEDHVLFDKRSSPIAMDVPDNDQFEVDIVEDQEQNLIPELKIVEDVDTCKEKEGRKDVSNLPHITEVHDEANVHQQANEDVPVRGSKTFHQVMLDEYDVDKVKDNVIKSDKSGSIKSDSVSAGTQEAGDTLYGIHAPMDAQPLQVVTPQQLTDTYDLRSGNLLPMDTNVNEIVVHEVSKMPIQRLRLPSKIFQSPYVTIFGSSDKGKEKVDLELHIRPNHPFQDCGIIFQPPSALLDQYHQWLSKGLLKTHDKKKPKEDKYKCNSASFGFEQMYFVVAFPINKNWFYAMSQPKKCWTDEEHMARGSVVSGFERSLMNIINGFEIPAGLPWHLCDDVYIPVNCDGQFHWHSERTDWSSLDAYKDKETESLLEPKHPFLVEYVQDIIQQGSDTLDCGLFVAAFTEFLSDEIPIQSNNFCFDYLRSRYAALLWNYDSEKAEVGYVSDNDDPSKPRGHFTPPNHDVLVNLE</sequence>
<evidence type="ECO:0000259" key="6">
    <source>
        <dbReference type="Pfam" id="PF09331"/>
    </source>
</evidence>
<proteinExistence type="inferred from homology"/>